<comment type="caution">
    <text evidence="2">The sequence shown here is derived from an EMBL/GenBank/DDBJ whole genome shotgun (WGS) entry which is preliminary data.</text>
</comment>
<evidence type="ECO:0000313" key="3">
    <source>
        <dbReference type="Proteomes" id="UP000217918"/>
    </source>
</evidence>
<dbReference type="RefSeq" id="WP_096109495.1">
    <property type="nucleotide sequence ID" value="NZ_NVYO01000001.1"/>
</dbReference>
<organism evidence="2 3">
    <name type="scientific">Levilactobacillus brevis</name>
    <name type="common">Lactobacillus brevis</name>
    <dbReference type="NCBI Taxonomy" id="1580"/>
    <lineage>
        <taxon>Bacteria</taxon>
        <taxon>Bacillati</taxon>
        <taxon>Bacillota</taxon>
        <taxon>Bacilli</taxon>
        <taxon>Lactobacillales</taxon>
        <taxon>Lactobacillaceae</taxon>
        <taxon>Levilactobacillus</taxon>
    </lineage>
</organism>
<dbReference type="EMBL" id="NVYO01000001">
    <property type="protein sequence ID" value="PBQ22531.1"/>
    <property type="molecule type" value="Genomic_DNA"/>
</dbReference>
<evidence type="ECO:0000313" key="2">
    <source>
        <dbReference type="EMBL" id="PBQ22531.1"/>
    </source>
</evidence>
<name>A0A2A3TUS4_LEVBR</name>
<accession>A0A2A3TUS4</accession>
<reference evidence="2 3" key="1">
    <citation type="submission" date="2017-09" db="EMBL/GenBank/DDBJ databases">
        <title>Genome sequence of Lactobacillus brevis D7.</title>
        <authorList>
            <person name="Kwon M.-S."/>
            <person name="Lim S.K."/>
            <person name="Choi H.-J."/>
        </authorList>
    </citation>
    <scope>NUCLEOTIDE SEQUENCE [LARGE SCALE GENOMIC DNA]</scope>
    <source>
        <strain evidence="2 3">D7</strain>
    </source>
</reference>
<dbReference type="Proteomes" id="UP000217918">
    <property type="component" value="Unassembled WGS sequence"/>
</dbReference>
<gene>
    <name evidence="2" type="ORF">CNR29_00270</name>
</gene>
<evidence type="ECO:0000256" key="1">
    <source>
        <dbReference type="SAM" id="SignalP"/>
    </source>
</evidence>
<feature type="chain" id="PRO_5013399611" description="Surface layer protein A domain-containing protein" evidence="1">
    <location>
        <begin position="28"/>
        <end position="150"/>
    </location>
</feature>
<dbReference type="AlphaFoldDB" id="A0A2A3TUS4"/>
<sequence>MRKIAKLAMTAMTVLLVGGTVSTTASAATWHKGTPKALRGKYQGKRTSSVQGFGPAYTLTAKKFDISESNMPDQLVTHLKYKKIGTHLYRLKGHMAKSGFVLGGNMDYAVYRKSKTFAYTGYSYHKKHGFSKYDYAKKVNHFKDGGAILH</sequence>
<proteinExistence type="predicted"/>
<keyword evidence="1" id="KW-0732">Signal</keyword>
<feature type="signal peptide" evidence="1">
    <location>
        <begin position="1"/>
        <end position="27"/>
    </location>
</feature>
<evidence type="ECO:0008006" key="4">
    <source>
        <dbReference type="Google" id="ProtNLM"/>
    </source>
</evidence>
<protein>
    <recommendedName>
        <fullName evidence="4">Surface layer protein A domain-containing protein</fullName>
    </recommendedName>
</protein>